<organism evidence="1 2">
    <name type="scientific">Sphingobacterium zeae</name>
    <dbReference type="NCBI Taxonomy" id="1776859"/>
    <lineage>
        <taxon>Bacteria</taxon>
        <taxon>Pseudomonadati</taxon>
        <taxon>Bacteroidota</taxon>
        <taxon>Sphingobacteriia</taxon>
        <taxon>Sphingobacteriales</taxon>
        <taxon>Sphingobacteriaceae</taxon>
        <taxon>Sphingobacterium</taxon>
    </lineage>
</organism>
<name>A0ABU0U3D9_9SPHI</name>
<protein>
    <submittedName>
        <fullName evidence="1">Uncharacterized protein</fullName>
    </submittedName>
</protein>
<reference evidence="1 2" key="1">
    <citation type="submission" date="2023-07" db="EMBL/GenBank/DDBJ databases">
        <title>Functional and genomic diversity of the sorghum phyllosphere microbiome.</title>
        <authorList>
            <person name="Shade A."/>
        </authorList>
    </citation>
    <scope>NUCLEOTIDE SEQUENCE [LARGE SCALE GENOMIC DNA]</scope>
    <source>
        <strain evidence="1 2">SORGH_AS_0892</strain>
    </source>
</reference>
<evidence type="ECO:0000313" key="1">
    <source>
        <dbReference type="EMBL" id="MDQ1148796.1"/>
    </source>
</evidence>
<keyword evidence="2" id="KW-1185">Reference proteome</keyword>
<proteinExistence type="predicted"/>
<sequence length="68" mass="8245">MTVADEIFSYIEHLKFCVVLTFILSNYNGNKVKGLYLIFNNQKRDKPFHAYETFYIIHNFIFKRVYDI</sequence>
<comment type="caution">
    <text evidence="1">The sequence shown here is derived from an EMBL/GenBank/DDBJ whole genome shotgun (WGS) entry which is preliminary data.</text>
</comment>
<gene>
    <name evidence="1" type="ORF">QE382_000780</name>
</gene>
<accession>A0ABU0U3D9</accession>
<evidence type="ECO:0000313" key="2">
    <source>
        <dbReference type="Proteomes" id="UP001244640"/>
    </source>
</evidence>
<dbReference type="EMBL" id="JAUTBA010000001">
    <property type="protein sequence ID" value="MDQ1148796.1"/>
    <property type="molecule type" value="Genomic_DNA"/>
</dbReference>
<dbReference type="Proteomes" id="UP001244640">
    <property type="component" value="Unassembled WGS sequence"/>
</dbReference>